<evidence type="ECO:0000313" key="1">
    <source>
        <dbReference type="EMBL" id="GAA0260960.1"/>
    </source>
</evidence>
<accession>A0ABP3EHW8</accession>
<evidence type="ECO:0008006" key="3">
    <source>
        <dbReference type="Google" id="ProtNLM"/>
    </source>
</evidence>
<reference evidence="2" key="1">
    <citation type="journal article" date="2019" name="Int. J. Syst. Evol. Microbiol.">
        <title>The Global Catalogue of Microorganisms (GCM) 10K type strain sequencing project: providing services to taxonomists for standard genome sequencing and annotation.</title>
        <authorList>
            <consortium name="The Broad Institute Genomics Platform"/>
            <consortium name="The Broad Institute Genome Sequencing Center for Infectious Disease"/>
            <person name="Wu L."/>
            <person name="Ma J."/>
        </authorList>
    </citation>
    <scope>NUCLEOTIDE SEQUENCE [LARGE SCALE GENOMIC DNA]</scope>
    <source>
        <strain evidence="2">JCM 3380</strain>
    </source>
</reference>
<evidence type="ECO:0000313" key="2">
    <source>
        <dbReference type="Proteomes" id="UP001500416"/>
    </source>
</evidence>
<comment type="caution">
    <text evidence="1">The sequence shown here is derived from an EMBL/GenBank/DDBJ whole genome shotgun (WGS) entry which is preliminary data.</text>
</comment>
<dbReference type="InterPro" id="IPR029787">
    <property type="entry name" value="Nucleotide_cyclase"/>
</dbReference>
<dbReference type="Gene3D" id="3.30.70.1230">
    <property type="entry name" value="Nucleotide cyclase"/>
    <property type="match status" value="1"/>
</dbReference>
<dbReference type="Proteomes" id="UP001500416">
    <property type="component" value="Unassembled WGS sequence"/>
</dbReference>
<organism evidence="1 2">
    <name type="scientific">Saccharothrix mutabilis subsp. mutabilis</name>
    <dbReference type="NCBI Taxonomy" id="66855"/>
    <lineage>
        <taxon>Bacteria</taxon>
        <taxon>Bacillati</taxon>
        <taxon>Actinomycetota</taxon>
        <taxon>Actinomycetes</taxon>
        <taxon>Pseudonocardiales</taxon>
        <taxon>Pseudonocardiaceae</taxon>
        <taxon>Saccharothrix</taxon>
    </lineage>
</organism>
<gene>
    <name evidence="1" type="ORF">GCM10010492_72450</name>
</gene>
<protein>
    <recommendedName>
        <fullName evidence="3">Adenylate/guanylate cyclase domain-containing protein</fullName>
    </recommendedName>
</protein>
<dbReference type="EMBL" id="BAAABU010000031">
    <property type="protein sequence ID" value="GAA0260960.1"/>
    <property type="molecule type" value="Genomic_DNA"/>
</dbReference>
<keyword evidence="2" id="KW-1185">Reference proteome</keyword>
<sequence>MQACAVRNDEPATLARLGHWTEDVYRDLLAVEGGQLTRDGFRARHCHRVAVLVLDIAGFTERGMAVGEVDAFLRVLHAQRICLPVLERRGAALVRAFADDLVALFGDPLQALEAALELHAAAEPADIGLCIGLGYGDVFAIGPNRAMGTEMNQASKLGEDTARRGETLLTESAYRAVEHRTDRDFIRHDDVLPFPFHAVA</sequence>
<proteinExistence type="predicted"/>
<dbReference type="SUPFAM" id="SSF55073">
    <property type="entry name" value="Nucleotide cyclase"/>
    <property type="match status" value="1"/>
</dbReference>
<name>A0ABP3EHW8_9PSEU</name>